<evidence type="ECO:0000313" key="10">
    <source>
        <dbReference type="Proteomes" id="UP000051027"/>
    </source>
</evidence>
<dbReference type="InterPro" id="IPR001279">
    <property type="entry name" value="Metallo-B-lactamas"/>
</dbReference>
<dbReference type="UniPathway" id="UPA00619">
    <property type="reaction ID" value="UER00676"/>
</dbReference>
<dbReference type="GO" id="GO:0004416">
    <property type="term" value="F:hydroxyacylglutathione hydrolase activity"/>
    <property type="evidence" value="ECO:0007669"/>
    <property type="project" value="UniProtKB-UniRule"/>
</dbReference>
<evidence type="ECO:0000256" key="6">
    <source>
        <dbReference type="ARBA" id="ARBA00022833"/>
    </source>
</evidence>
<feature type="binding site" evidence="7">
    <location>
        <position position="53"/>
    </location>
    <ligand>
        <name>Zn(2+)</name>
        <dbReference type="ChEBI" id="CHEBI:29105"/>
        <label>1</label>
    </ligand>
</feature>
<reference evidence="9 10" key="1">
    <citation type="submission" date="2015-10" db="EMBL/GenBank/DDBJ databases">
        <title>Metagenome-Assembled Genomes uncover a global brackish microbiome.</title>
        <authorList>
            <person name="Hugerth L.W."/>
            <person name="Larsson J."/>
            <person name="Alneberg J."/>
            <person name="Lindh M.V."/>
            <person name="Legrand C."/>
            <person name="Pinhassi J."/>
            <person name="Andersson A.F."/>
        </authorList>
    </citation>
    <scope>NUCLEOTIDE SEQUENCE [LARGE SCALE GENOMIC DNA]</scope>
    <source>
        <strain evidence="9">BACL1 MAG-120820-bin45</strain>
    </source>
</reference>
<dbReference type="PIRSF" id="PIRSF005457">
    <property type="entry name" value="Glx"/>
    <property type="match status" value="1"/>
</dbReference>
<feature type="binding site" evidence="7">
    <location>
        <position position="130"/>
    </location>
    <ligand>
        <name>Zn(2+)</name>
        <dbReference type="ChEBI" id="CHEBI:29105"/>
        <label>2</label>
    </ligand>
</feature>
<comment type="pathway">
    <text evidence="2 7">Secondary metabolite metabolism; methylglyoxal degradation; (R)-lactate from methylglyoxal: step 2/2.</text>
</comment>
<feature type="binding site" evidence="7">
    <location>
        <position position="168"/>
    </location>
    <ligand>
        <name>Zn(2+)</name>
        <dbReference type="ChEBI" id="CHEBI:29105"/>
        <label>2</label>
    </ligand>
</feature>
<dbReference type="PANTHER" id="PTHR43705">
    <property type="entry name" value="HYDROXYACYLGLUTATHIONE HYDROLASE"/>
    <property type="match status" value="1"/>
</dbReference>
<feature type="binding site" evidence="7">
    <location>
        <position position="57"/>
    </location>
    <ligand>
        <name>Zn(2+)</name>
        <dbReference type="ChEBI" id="CHEBI:29105"/>
        <label>2</label>
    </ligand>
</feature>
<evidence type="ECO:0000259" key="8">
    <source>
        <dbReference type="SMART" id="SM00849"/>
    </source>
</evidence>
<dbReference type="HAMAP" id="MF_01374">
    <property type="entry name" value="Glyoxalase_2"/>
    <property type="match status" value="1"/>
</dbReference>
<proteinExistence type="inferred from homology"/>
<comment type="subunit">
    <text evidence="7">Monomer.</text>
</comment>
<dbReference type="SMART" id="SM00849">
    <property type="entry name" value="Lactamase_B"/>
    <property type="match status" value="1"/>
</dbReference>
<dbReference type="EMBL" id="LICS01000060">
    <property type="protein sequence ID" value="KRO94980.1"/>
    <property type="molecule type" value="Genomic_DNA"/>
</dbReference>
<keyword evidence="4 7" id="KW-0479">Metal-binding</keyword>
<comment type="catalytic activity">
    <reaction evidence="1 7">
        <text>an S-(2-hydroxyacyl)glutathione + H2O = a 2-hydroxy carboxylate + glutathione + H(+)</text>
        <dbReference type="Rhea" id="RHEA:21864"/>
        <dbReference type="ChEBI" id="CHEBI:15377"/>
        <dbReference type="ChEBI" id="CHEBI:15378"/>
        <dbReference type="ChEBI" id="CHEBI:57925"/>
        <dbReference type="ChEBI" id="CHEBI:58896"/>
        <dbReference type="ChEBI" id="CHEBI:71261"/>
        <dbReference type="EC" id="3.1.2.6"/>
    </reaction>
</comment>
<dbReference type="PANTHER" id="PTHR43705:SF1">
    <property type="entry name" value="HYDROXYACYLGLUTATHIONE HYDROLASE GLOB"/>
    <property type="match status" value="1"/>
</dbReference>
<protein>
    <recommendedName>
        <fullName evidence="7">Hydroxyacylglutathione hydrolase</fullName>
        <ecNumber evidence="7">3.1.2.6</ecNumber>
    </recommendedName>
    <alternativeName>
        <fullName evidence="7">Glyoxalase II</fullName>
        <shortName evidence="7">Glx II</shortName>
    </alternativeName>
</protein>
<feature type="domain" description="Metallo-beta-lactamase" evidence="8">
    <location>
        <begin position="12"/>
        <end position="168"/>
    </location>
</feature>
<organism evidence="9 10">
    <name type="scientific">SAR86 cluster bacterium BACL1 MAG-120820-bin45</name>
    <dbReference type="NCBI Taxonomy" id="1655612"/>
    <lineage>
        <taxon>Bacteria</taxon>
        <taxon>Pseudomonadati</taxon>
        <taxon>Pseudomonadota</taxon>
        <taxon>Gammaproteobacteria</taxon>
        <taxon>SAR86 cluster</taxon>
    </lineage>
</organism>
<dbReference type="InterPro" id="IPR035680">
    <property type="entry name" value="Clx_II_MBL"/>
</dbReference>
<dbReference type="EC" id="3.1.2.6" evidence="7"/>
<evidence type="ECO:0000313" key="9">
    <source>
        <dbReference type="EMBL" id="KRO94980.1"/>
    </source>
</evidence>
<dbReference type="Pfam" id="PF16123">
    <property type="entry name" value="HAGH_C"/>
    <property type="match status" value="1"/>
</dbReference>
<accession>A0A0R2U6Y4</accession>
<dbReference type="InterPro" id="IPR017782">
    <property type="entry name" value="Hydroxyacylglutathione_Hdrlase"/>
</dbReference>
<dbReference type="SUPFAM" id="SSF56281">
    <property type="entry name" value="Metallo-hydrolase/oxidoreductase"/>
    <property type="match status" value="1"/>
</dbReference>
<name>A0A0R2U6Y4_9GAMM</name>
<dbReference type="GO" id="GO:0019243">
    <property type="term" value="P:methylglyoxal catabolic process to D-lactate via S-lactoyl-glutathione"/>
    <property type="evidence" value="ECO:0007669"/>
    <property type="project" value="UniProtKB-UniRule"/>
</dbReference>
<comment type="caution">
    <text evidence="9">The sequence shown here is derived from an EMBL/GenBank/DDBJ whole genome shotgun (WGS) entry which is preliminary data.</text>
</comment>
<evidence type="ECO:0000256" key="7">
    <source>
        <dbReference type="HAMAP-Rule" id="MF_01374"/>
    </source>
</evidence>
<feature type="binding site" evidence="7">
    <location>
        <position position="55"/>
    </location>
    <ligand>
        <name>Zn(2+)</name>
        <dbReference type="ChEBI" id="CHEBI:29105"/>
        <label>1</label>
    </ligand>
</feature>
<dbReference type="InterPro" id="IPR050110">
    <property type="entry name" value="Glyoxalase_II_hydrolase"/>
</dbReference>
<dbReference type="STRING" id="1655612.ABS10_01970"/>
<dbReference type="AlphaFoldDB" id="A0A0R2U6Y4"/>
<comment type="function">
    <text evidence="7">Thiolesterase that catalyzes the hydrolysis of S-D-lactoyl-glutathione to form glutathione and D-lactic acid.</text>
</comment>
<evidence type="ECO:0000256" key="2">
    <source>
        <dbReference type="ARBA" id="ARBA00004963"/>
    </source>
</evidence>
<feature type="binding site" evidence="7">
    <location>
        <position position="58"/>
    </location>
    <ligand>
        <name>Zn(2+)</name>
        <dbReference type="ChEBI" id="CHEBI:29105"/>
        <label>2</label>
    </ligand>
</feature>
<dbReference type="CDD" id="cd07723">
    <property type="entry name" value="hydroxyacylglutathione_hydrolase_MBL-fold"/>
    <property type="match status" value="1"/>
</dbReference>
<dbReference type="NCBIfam" id="TIGR03413">
    <property type="entry name" value="GSH_gloB"/>
    <property type="match status" value="1"/>
</dbReference>
<comment type="similarity">
    <text evidence="3 7">Belongs to the metallo-beta-lactamase superfamily. Glyoxalase II family.</text>
</comment>
<feature type="binding site" evidence="7">
    <location>
        <position position="109"/>
    </location>
    <ligand>
        <name>Zn(2+)</name>
        <dbReference type="ChEBI" id="CHEBI:29105"/>
        <label>1</label>
    </ligand>
</feature>
<evidence type="ECO:0000256" key="3">
    <source>
        <dbReference type="ARBA" id="ARBA00006759"/>
    </source>
</evidence>
<comment type="cofactor">
    <cofactor evidence="7">
        <name>Zn(2+)</name>
        <dbReference type="ChEBI" id="CHEBI:29105"/>
    </cofactor>
    <text evidence="7">Binds 2 Zn(2+) ions per subunit.</text>
</comment>
<dbReference type="Proteomes" id="UP000051027">
    <property type="component" value="Unassembled WGS sequence"/>
</dbReference>
<dbReference type="InterPro" id="IPR032282">
    <property type="entry name" value="HAGH_C"/>
</dbReference>
<dbReference type="GO" id="GO:0046872">
    <property type="term" value="F:metal ion binding"/>
    <property type="evidence" value="ECO:0007669"/>
    <property type="project" value="UniProtKB-KW"/>
</dbReference>
<keyword evidence="6 7" id="KW-0862">Zinc</keyword>
<sequence length="257" mass="29192">MMNIQSIKAFNDNYIWLIKTNEGNLVIDPGESQPVIDYMQQHQLRLTDILITHHHYDHVGGIVDLRKNIAGKVFGPNNPQIDGLDVQVTEGMMVEACGLKFQVLEIPGHTLDHIAYFLADESQPRLFCGDTLFSAGCGRVFEGTPQQMHASLERLNAVPANTLVYCAHEYTLANLKFAQTVEPNNSYIAEHIEVCQRQRDGDLPTLPSTMELERKINPFLRCSEIALRQSLENQTQDAKTMNDVEIFKYLRAWKDSF</sequence>
<evidence type="ECO:0000256" key="1">
    <source>
        <dbReference type="ARBA" id="ARBA00001623"/>
    </source>
</evidence>
<keyword evidence="5 7" id="KW-0378">Hydrolase</keyword>
<evidence type="ECO:0000256" key="4">
    <source>
        <dbReference type="ARBA" id="ARBA00022723"/>
    </source>
</evidence>
<dbReference type="Gene3D" id="3.60.15.10">
    <property type="entry name" value="Ribonuclease Z/Hydroxyacylglutathione hydrolase-like"/>
    <property type="match status" value="1"/>
</dbReference>
<feature type="binding site" evidence="7">
    <location>
        <position position="130"/>
    </location>
    <ligand>
        <name>Zn(2+)</name>
        <dbReference type="ChEBI" id="CHEBI:29105"/>
        <label>1</label>
    </ligand>
</feature>
<dbReference type="Pfam" id="PF00753">
    <property type="entry name" value="Lactamase_B"/>
    <property type="match status" value="1"/>
</dbReference>
<evidence type="ECO:0000256" key="5">
    <source>
        <dbReference type="ARBA" id="ARBA00022801"/>
    </source>
</evidence>
<dbReference type="InterPro" id="IPR036866">
    <property type="entry name" value="RibonucZ/Hydroxyglut_hydro"/>
</dbReference>
<gene>
    <name evidence="7" type="primary">gloB</name>
    <name evidence="9" type="ORF">ABS10_01970</name>
</gene>